<dbReference type="Proteomes" id="UP000070483">
    <property type="component" value="Unassembled WGS sequence"/>
</dbReference>
<evidence type="ECO:0000256" key="1">
    <source>
        <dbReference type="ARBA" id="ARBA00004141"/>
    </source>
</evidence>
<name>A0A134AP73_9FUSO</name>
<dbReference type="InterPro" id="IPR006214">
    <property type="entry name" value="Bax_inhibitor_1-related"/>
</dbReference>
<dbReference type="AlphaFoldDB" id="A0A134AP73"/>
<evidence type="ECO:0008006" key="11">
    <source>
        <dbReference type="Google" id="ProtNLM"/>
    </source>
</evidence>
<feature type="transmembrane region" description="Helical" evidence="6">
    <location>
        <begin position="105"/>
        <end position="125"/>
    </location>
</feature>
<dbReference type="GeneID" id="84805337"/>
<accession>A0A134AP73</accession>
<sequence>MKKDYDELETYNHNNDGYNEYGGQVRMTYDDLDRIVSSKVRGSMLWMVLGLLVTGITGYMVYTGLVSGNPIAYGILKMYWLFAILEIAVVFGFTALVYKANSSTLRLMFLAYSFLNGLTFSVLGMVYAPEIIVSAFLGTFVLFAVLAVYGYLTRENLTKFTPILVAGLIAIILVSIINIFLQNSGVDLFISIIGVIIFTIFIAVDVNRIRNNIVAYAAQEDSEILNKIEIVGALNLYLDFVNLFIYILRLLGRRK</sequence>
<feature type="transmembrane region" description="Helical" evidence="6">
    <location>
        <begin position="163"/>
        <end position="182"/>
    </location>
</feature>
<reference evidence="7 10" key="3">
    <citation type="submission" date="2019-07" db="EMBL/GenBank/DDBJ databases">
        <title>Complete Genome Sequence of Leptotrichia wadei Strain JMUB3934.</title>
        <authorList>
            <person name="Watanabe S."/>
            <person name="Cui L."/>
        </authorList>
    </citation>
    <scope>NUCLEOTIDE SEQUENCE [LARGE SCALE GENOMIC DNA]</scope>
    <source>
        <strain evidence="7 10">JMUB3934</strain>
    </source>
</reference>
<evidence type="ECO:0000313" key="8">
    <source>
        <dbReference type="EMBL" id="KXB69478.1"/>
    </source>
</evidence>
<dbReference type="RefSeq" id="WP_018498532.1">
    <property type="nucleotide sequence ID" value="NZ_AP019829.2"/>
</dbReference>
<evidence type="ECO:0000256" key="2">
    <source>
        <dbReference type="ARBA" id="ARBA00010350"/>
    </source>
</evidence>
<evidence type="ECO:0000256" key="5">
    <source>
        <dbReference type="ARBA" id="ARBA00023136"/>
    </source>
</evidence>
<evidence type="ECO:0000256" key="4">
    <source>
        <dbReference type="ARBA" id="ARBA00022989"/>
    </source>
</evidence>
<keyword evidence="5 6" id="KW-0472">Membrane</keyword>
<feature type="transmembrane region" description="Helical" evidence="6">
    <location>
        <begin position="131"/>
        <end position="151"/>
    </location>
</feature>
<dbReference type="Pfam" id="PF01027">
    <property type="entry name" value="Bax1-I"/>
    <property type="match status" value="1"/>
</dbReference>
<dbReference type="EMBL" id="LSDD01000024">
    <property type="protein sequence ID" value="KXB69478.1"/>
    <property type="molecule type" value="Genomic_DNA"/>
</dbReference>
<dbReference type="Proteomes" id="UP000321501">
    <property type="component" value="Chromosome"/>
</dbReference>
<evidence type="ECO:0000256" key="3">
    <source>
        <dbReference type="ARBA" id="ARBA00022692"/>
    </source>
</evidence>
<evidence type="ECO:0000256" key="6">
    <source>
        <dbReference type="RuleBase" id="RU004379"/>
    </source>
</evidence>
<dbReference type="STRING" id="157687.HMPREF3180_00358"/>
<proteinExistence type="inferred from homology"/>
<dbReference type="PANTHER" id="PTHR23291">
    <property type="entry name" value="BAX INHIBITOR-RELATED"/>
    <property type="match status" value="1"/>
</dbReference>
<organism evidence="8 9">
    <name type="scientific">Leptotrichia wadei</name>
    <dbReference type="NCBI Taxonomy" id="157687"/>
    <lineage>
        <taxon>Bacteria</taxon>
        <taxon>Fusobacteriati</taxon>
        <taxon>Fusobacteriota</taxon>
        <taxon>Fusobacteriia</taxon>
        <taxon>Fusobacteriales</taxon>
        <taxon>Leptotrichiaceae</taxon>
        <taxon>Leptotrichia</taxon>
    </lineage>
</organism>
<dbReference type="CDD" id="cd10432">
    <property type="entry name" value="BI-1-like_bacterial"/>
    <property type="match status" value="1"/>
</dbReference>
<dbReference type="PANTHER" id="PTHR23291:SF50">
    <property type="entry name" value="PROTEIN LIFEGUARD 4"/>
    <property type="match status" value="1"/>
</dbReference>
<reference evidence="8" key="2">
    <citation type="submission" date="2016-01" db="EMBL/GenBank/DDBJ databases">
        <authorList>
            <person name="Oliw E.H."/>
        </authorList>
    </citation>
    <scope>NUCLEOTIDE SEQUENCE [LARGE SCALE GENOMIC DNA]</scope>
    <source>
        <strain evidence="8">KA00185</strain>
    </source>
</reference>
<comment type="similarity">
    <text evidence="2 6">Belongs to the BI1 family.</text>
</comment>
<reference evidence="9" key="1">
    <citation type="submission" date="2016-01" db="EMBL/GenBank/DDBJ databases">
        <authorList>
            <person name="Mitreva M."/>
            <person name="Pepin K.H."/>
            <person name="Mihindukulasuriya K.A."/>
            <person name="Fulton R."/>
            <person name="Fronick C."/>
            <person name="O'Laughlin M."/>
            <person name="Miner T."/>
            <person name="Herter B."/>
            <person name="Rosa B.A."/>
            <person name="Cordes M."/>
            <person name="Tomlinson C."/>
            <person name="Wollam A."/>
            <person name="Palsikar V.B."/>
            <person name="Mardis E.R."/>
            <person name="Wilson R.K."/>
        </authorList>
    </citation>
    <scope>NUCLEOTIDE SEQUENCE [LARGE SCALE GENOMIC DNA]</scope>
    <source>
        <strain evidence="9">KA00185</strain>
    </source>
</reference>
<evidence type="ECO:0000313" key="7">
    <source>
        <dbReference type="EMBL" id="BBM50894.1"/>
    </source>
</evidence>
<evidence type="ECO:0000313" key="10">
    <source>
        <dbReference type="Proteomes" id="UP000321501"/>
    </source>
</evidence>
<feature type="transmembrane region" description="Helical" evidence="6">
    <location>
        <begin position="44"/>
        <end position="66"/>
    </location>
</feature>
<dbReference type="EMBL" id="AP019835">
    <property type="protein sequence ID" value="BBM50894.1"/>
    <property type="molecule type" value="Genomic_DNA"/>
</dbReference>
<keyword evidence="9" id="KW-1185">Reference proteome</keyword>
<gene>
    <name evidence="8" type="ORF">HMPREF3180_00358</name>
    <name evidence="7" type="ORF">JMUB3934_2210</name>
</gene>
<keyword evidence="3 6" id="KW-0812">Transmembrane</keyword>
<protein>
    <recommendedName>
        <fullName evidence="11">Inner membrane protein YbhL</fullName>
    </recommendedName>
</protein>
<keyword evidence="4 6" id="KW-1133">Transmembrane helix</keyword>
<feature type="transmembrane region" description="Helical" evidence="6">
    <location>
        <begin position="188"/>
        <end position="207"/>
    </location>
</feature>
<comment type="subcellular location">
    <subcellularLocation>
        <location evidence="1">Membrane</location>
        <topology evidence="1">Multi-pass membrane protein</topology>
    </subcellularLocation>
</comment>
<feature type="transmembrane region" description="Helical" evidence="6">
    <location>
        <begin position="78"/>
        <end position="98"/>
    </location>
</feature>
<dbReference type="PATRIC" id="fig|157687.3.peg.360"/>
<dbReference type="GO" id="GO:0005886">
    <property type="term" value="C:plasma membrane"/>
    <property type="evidence" value="ECO:0007669"/>
    <property type="project" value="TreeGrafter"/>
</dbReference>
<evidence type="ECO:0000313" key="9">
    <source>
        <dbReference type="Proteomes" id="UP000070483"/>
    </source>
</evidence>
<dbReference type="OrthoDB" id="9793828at2"/>
<feature type="transmembrane region" description="Helical" evidence="6">
    <location>
        <begin position="228"/>
        <end position="248"/>
    </location>
</feature>